<dbReference type="EMBL" id="SMFQ01000005">
    <property type="protein sequence ID" value="TCJ82805.1"/>
    <property type="molecule type" value="Genomic_DNA"/>
</dbReference>
<protein>
    <recommendedName>
        <fullName evidence="12 13">4-hydroxybenzoate octaprenyltransferase</fullName>
        <ecNumber evidence="12 13">2.5.1.39</ecNumber>
    </recommendedName>
    <alternativeName>
        <fullName evidence="12">4-HB polyprenyltransferase</fullName>
    </alternativeName>
</protein>
<dbReference type="AlphaFoldDB" id="A0A4V2P7R2"/>
<keyword evidence="10 12" id="KW-1133">Transmembrane helix</keyword>
<feature type="transmembrane region" description="Helical" evidence="12">
    <location>
        <begin position="45"/>
        <end position="66"/>
    </location>
</feature>
<evidence type="ECO:0000256" key="2">
    <source>
        <dbReference type="ARBA" id="ARBA00004141"/>
    </source>
</evidence>
<dbReference type="NCBIfam" id="TIGR01474">
    <property type="entry name" value="ubiA_proteo"/>
    <property type="match status" value="1"/>
</dbReference>
<comment type="similarity">
    <text evidence="3 12">Belongs to the UbiA prenyltransferase family.</text>
</comment>
<dbReference type="Gene3D" id="1.10.357.140">
    <property type="entry name" value="UbiA prenyltransferase"/>
    <property type="match status" value="1"/>
</dbReference>
<sequence length="285" mass="31851">MNSEKLRLYAELIRFDRPIGTYLLLWPTLWALWIASEGIPDFKLLIIFSLGVFLMRSAGCAINDYADRDIDLHVARTKNRPLTSGKISANEALGVFAVLCLVAFLIALQLNTLTIMLSFAAVALAASYPFMKRYHHFPQVHLGAAFSWSIPMAYTAVTGILPPIEAWLLYVAALLWTTAYDTQYGMVDKEDDLLIGVKSTAILFGKYDNFIIVTLQLLALIIITVVGIMTQRGPAFYTSILLACGFIAYQQTLTQFREPQKCLTAFLNNNWLGMIIFIGIAIDYA</sequence>
<keyword evidence="5 12" id="KW-0997">Cell inner membrane</keyword>
<evidence type="ECO:0000256" key="3">
    <source>
        <dbReference type="ARBA" id="ARBA00005985"/>
    </source>
</evidence>
<evidence type="ECO:0000256" key="9">
    <source>
        <dbReference type="ARBA" id="ARBA00022842"/>
    </source>
</evidence>
<dbReference type="InterPro" id="IPR039653">
    <property type="entry name" value="Prenyltransferase"/>
</dbReference>
<evidence type="ECO:0000313" key="15">
    <source>
        <dbReference type="Proteomes" id="UP000294887"/>
    </source>
</evidence>
<accession>A0A4V2P7R2</accession>
<name>A0A4V2P7R2_9GAMM</name>
<feature type="transmembrane region" description="Helical" evidence="12">
    <location>
        <begin position="21"/>
        <end position="39"/>
    </location>
</feature>
<dbReference type="HAMAP" id="MF_01635">
    <property type="entry name" value="UbiA"/>
    <property type="match status" value="1"/>
</dbReference>
<evidence type="ECO:0000256" key="6">
    <source>
        <dbReference type="ARBA" id="ARBA00022679"/>
    </source>
</evidence>
<keyword evidence="6 12" id="KW-0808">Transferase</keyword>
<evidence type="ECO:0000313" key="14">
    <source>
        <dbReference type="EMBL" id="TCJ82805.1"/>
    </source>
</evidence>
<dbReference type="PROSITE" id="PS00943">
    <property type="entry name" value="UBIA"/>
    <property type="match status" value="1"/>
</dbReference>
<dbReference type="InterPro" id="IPR000537">
    <property type="entry name" value="UbiA_prenyltransferase"/>
</dbReference>
<keyword evidence="8 12" id="KW-0812">Transmembrane</keyword>
<evidence type="ECO:0000256" key="13">
    <source>
        <dbReference type="NCBIfam" id="TIGR01474"/>
    </source>
</evidence>
<dbReference type="UniPathway" id="UPA00232"/>
<dbReference type="InterPro" id="IPR030470">
    <property type="entry name" value="UbiA_prenylTrfase_CS"/>
</dbReference>
<dbReference type="EC" id="2.5.1.39" evidence="12 13"/>
<evidence type="ECO:0000256" key="8">
    <source>
        <dbReference type="ARBA" id="ARBA00022692"/>
    </source>
</evidence>
<dbReference type="FunFam" id="1.10.357.140:FF:000002">
    <property type="entry name" value="4-hydroxybenzoate octaprenyltransferase"/>
    <property type="match status" value="1"/>
</dbReference>
<keyword evidence="7 12" id="KW-0831">Ubiquinone biosynthesis</keyword>
<dbReference type="RefSeq" id="WP_131907306.1">
    <property type="nucleotide sequence ID" value="NZ_BAAAFU010000007.1"/>
</dbReference>
<dbReference type="InterPro" id="IPR044878">
    <property type="entry name" value="UbiA_sf"/>
</dbReference>
<dbReference type="CDD" id="cd13959">
    <property type="entry name" value="PT_UbiA_COQ2"/>
    <property type="match status" value="1"/>
</dbReference>
<evidence type="ECO:0000256" key="7">
    <source>
        <dbReference type="ARBA" id="ARBA00022688"/>
    </source>
</evidence>
<dbReference type="OrthoDB" id="9782418at2"/>
<dbReference type="GO" id="GO:0006744">
    <property type="term" value="P:ubiquinone biosynthetic process"/>
    <property type="evidence" value="ECO:0007669"/>
    <property type="project" value="UniProtKB-UniRule"/>
</dbReference>
<organism evidence="14 15">
    <name type="scientific">Cocleimonas flava</name>
    <dbReference type="NCBI Taxonomy" id="634765"/>
    <lineage>
        <taxon>Bacteria</taxon>
        <taxon>Pseudomonadati</taxon>
        <taxon>Pseudomonadota</taxon>
        <taxon>Gammaproteobacteria</taxon>
        <taxon>Thiotrichales</taxon>
        <taxon>Thiotrichaceae</taxon>
        <taxon>Cocleimonas</taxon>
    </lineage>
</organism>
<keyword evidence="15" id="KW-1185">Reference proteome</keyword>
<dbReference type="GO" id="GO:0008412">
    <property type="term" value="F:4-hydroxybenzoate polyprenyltransferase activity"/>
    <property type="evidence" value="ECO:0007669"/>
    <property type="project" value="UniProtKB-UniRule"/>
</dbReference>
<keyword evidence="4 12" id="KW-1003">Cell membrane</keyword>
<dbReference type="Gene3D" id="1.20.120.1780">
    <property type="entry name" value="UbiA prenyltransferase"/>
    <property type="match status" value="1"/>
</dbReference>
<comment type="subcellular location">
    <subcellularLocation>
        <location evidence="12">Cell inner membrane</location>
        <topology evidence="12">Multi-pass membrane protein</topology>
    </subcellularLocation>
    <subcellularLocation>
        <location evidence="2">Membrane</location>
        <topology evidence="2">Multi-pass membrane protein</topology>
    </subcellularLocation>
</comment>
<comment type="catalytic activity">
    <reaction evidence="12">
        <text>all-trans-octaprenyl diphosphate + 4-hydroxybenzoate = 4-hydroxy-3-(all-trans-octaprenyl)benzoate + diphosphate</text>
        <dbReference type="Rhea" id="RHEA:27782"/>
        <dbReference type="ChEBI" id="CHEBI:1617"/>
        <dbReference type="ChEBI" id="CHEBI:17879"/>
        <dbReference type="ChEBI" id="CHEBI:33019"/>
        <dbReference type="ChEBI" id="CHEBI:57711"/>
        <dbReference type="EC" id="2.5.1.39"/>
    </reaction>
</comment>
<dbReference type="Pfam" id="PF01040">
    <property type="entry name" value="UbiA"/>
    <property type="match status" value="1"/>
</dbReference>
<dbReference type="InterPro" id="IPR006370">
    <property type="entry name" value="HB_polyprenyltransferase-like"/>
</dbReference>
<feature type="transmembrane region" description="Helical" evidence="12">
    <location>
        <begin position="142"/>
        <end position="161"/>
    </location>
</feature>
<comment type="cofactor">
    <cofactor evidence="1 12">
        <name>Mg(2+)</name>
        <dbReference type="ChEBI" id="CHEBI:18420"/>
    </cofactor>
</comment>
<dbReference type="GO" id="GO:0005886">
    <property type="term" value="C:plasma membrane"/>
    <property type="evidence" value="ECO:0007669"/>
    <property type="project" value="UniProtKB-SubCell"/>
</dbReference>
<proteinExistence type="inferred from homology"/>
<evidence type="ECO:0000256" key="5">
    <source>
        <dbReference type="ARBA" id="ARBA00022519"/>
    </source>
</evidence>
<evidence type="ECO:0000256" key="1">
    <source>
        <dbReference type="ARBA" id="ARBA00001946"/>
    </source>
</evidence>
<reference evidence="14 15" key="1">
    <citation type="submission" date="2019-03" db="EMBL/GenBank/DDBJ databases">
        <title>Genomic Encyclopedia of Type Strains, Phase IV (KMG-IV): sequencing the most valuable type-strain genomes for metagenomic binning, comparative biology and taxonomic classification.</title>
        <authorList>
            <person name="Goeker M."/>
        </authorList>
    </citation>
    <scope>NUCLEOTIDE SEQUENCE [LARGE SCALE GENOMIC DNA]</scope>
    <source>
        <strain evidence="14 15">DSM 24830</strain>
    </source>
</reference>
<feature type="transmembrane region" description="Helical" evidence="12">
    <location>
        <begin position="87"/>
        <end position="107"/>
    </location>
</feature>
<dbReference type="PANTHER" id="PTHR11048:SF28">
    <property type="entry name" value="4-HYDROXYBENZOATE POLYPRENYLTRANSFERASE, MITOCHONDRIAL"/>
    <property type="match status" value="1"/>
</dbReference>
<feature type="transmembrane region" description="Helical" evidence="12">
    <location>
        <begin position="234"/>
        <end position="250"/>
    </location>
</feature>
<dbReference type="PANTHER" id="PTHR11048">
    <property type="entry name" value="PRENYLTRANSFERASES"/>
    <property type="match status" value="1"/>
</dbReference>
<dbReference type="Proteomes" id="UP000294887">
    <property type="component" value="Unassembled WGS sequence"/>
</dbReference>
<gene>
    <name evidence="12" type="primary">ubiA</name>
    <name evidence="14" type="ORF">EV695_3541</name>
</gene>
<comment type="function">
    <text evidence="12">Catalyzes the prenylation of para-hydroxybenzoate (PHB) with an all-trans polyprenyl group. Mediates the second step in the final reaction sequence of ubiquinone-8 (UQ-8) biosynthesis, which is the condensation of the polyisoprenoid side chain with PHB, generating the first membrane-bound Q intermediate 3-octaprenyl-4-hydroxybenzoate.</text>
</comment>
<evidence type="ECO:0000256" key="11">
    <source>
        <dbReference type="ARBA" id="ARBA00023136"/>
    </source>
</evidence>
<feature type="transmembrane region" description="Helical" evidence="12">
    <location>
        <begin position="207"/>
        <end position="228"/>
    </location>
</feature>
<evidence type="ECO:0000256" key="10">
    <source>
        <dbReference type="ARBA" id="ARBA00022989"/>
    </source>
</evidence>
<comment type="pathway">
    <text evidence="12">Cofactor biosynthesis; ubiquinone biosynthesis.</text>
</comment>
<dbReference type="FunFam" id="1.20.120.1780:FF:000001">
    <property type="entry name" value="4-hydroxybenzoate octaprenyltransferase"/>
    <property type="match status" value="1"/>
</dbReference>
<evidence type="ECO:0000256" key="4">
    <source>
        <dbReference type="ARBA" id="ARBA00022475"/>
    </source>
</evidence>
<keyword evidence="9 12" id="KW-0460">Magnesium</keyword>
<keyword evidence="11 12" id="KW-0472">Membrane</keyword>
<feature type="transmembrane region" description="Helical" evidence="12">
    <location>
        <begin position="113"/>
        <end position="130"/>
    </location>
</feature>
<comment type="caution">
    <text evidence="14">The sequence shown here is derived from an EMBL/GenBank/DDBJ whole genome shotgun (WGS) entry which is preliminary data.</text>
</comment>
<feature type="transmembrane region" description="Helical" evidence="12">
    <location>
        <begin position="262"/>
        <end position="282"/>
    </location>
</feature>
<evidence type="ECO:0000256" key="12">
    <source>
        <dbReference type="HAMAP-Rule" id="MF_01635"/>
    </source>
</evidence>